<dbReference type="InterPro" id="IPR036388">
    <property type="entry name" value="WH-like_DNA-bd_sf"/>
</dbReference>
<evidence type="ECO:0000313" key="2">
    <source>
        <dbReference type="Proteomes" id="UP000283523"/>
    </source>
</evidence>
<dbReference type="RefSeq" id="WP_119671742.1">
    <property type="nucleotide sequence ID" value="NZ_QXED01000017.1"/>
</dbReference>
<gene>
    <name evidence="1" type="ORF">DYU11_31525</name>
</gene>
<reference evidence="1 2" key="1">
    <citation type="submission" date="2018-08" db="EMBL/GenBank/DDBJ databases">
        <title>Fibrisoma montanum sp. nov., isolated from Danxia mountain soil.</title>
        <authorList>
            <person name="Huang Y."/>
        </authorList>
    </citation>
    <scope>NUCLEOTIDE SEQUENCE [LARGE SCALE GENOMIC DNA]</scope>
    <source>
        <strain evidence="1 2">HYT19</strain>
    </source>
</reference>
<keyword evidence="2" id="KW-1185">Reference proteome</keyword>
<dbReference type="EMBL" id="QXED01000017">
    <property type="protein sequence ID" value="RIV17575.1"/>
    <property type="molecule type" value="Genomic_DNA"/>
</dbReference>
<dbReference type="Gene3D" id="1.10.10.10">
    <property type="entry name" value="Winged helix-like DNA-binding domain superfamily/Winged helix DNA-binding domain"/>
    <property type="match status" value="1"/>
</dbReference>
<dbReference type="InterPro" id="IPR009057">
    <property type="entry name" value="Homeodomain-like_sf"/>
</dbReference>
<dbReference type="InterPro" id="IPR007367">
    <property type="entry name" value="DUF433"/>
</dbReference>
<dbReference type="AlphaFoldDB" id="A0A418LWC1"/>
<comment type="caution">
    <text evidence="1">The sequence shown here is derived from an EMBL/GenBank/DDBJ whole genome shotgun (WGS) entry which is preliminary data.</text>
</comment>
<accession>A0A418LWC1</accession>
<dbReference type="Pfam" id="PF04255">
    <property type="entry name" value="DUF433"/>
    <property type="match status" value="1"/>
</dbReference>
<evidence type="ECO:0000313" key="1">
    <source>
        <dbReference type="EMBL" id="RIV17575.1"/>
    </source>
</evidence>
<dbReference type="SUPFAM" id="SSF46689">
    <property type="entry name" value="Homeodomain-like"/>
    <property type="match status" value="1"/>
</dbReference>
<dbReference type="PANTHER" id="PTHR34849">
    <property type="entry name" value="SSL5025 PROTEIN"/>
    <property type="match status" value="1"/>
</dbReference>
<dbReference type="Proteomes" id="UP000283523">
    <property type="component" value="Unassembled WGS sequence"/>
</dbReference>
<dbReference type="PANTHER" id="PTHR34849:SF3">
    <property type="entry name" value="SSR2962 PROTEIN"/>
    <property type="match status" value="1"/>
</dbReference>
<protein>
    <submittedName>
        <fullName evidence="1">DUF433 domain-containing protein</fullName>
    </submittedName>
</protein>
<name>A0A418LWC1_9BACT</name>
<sequence>MQSFQHITADPDILGGKPCLKGTRISVELVMEWVASGATPDVIVAKYPHLSKEAVQEAIRNATDL</sequence>
<proteinExistence type="predicted"/>
<dbReference type="OrthoDB" id="1494556at2"/>
<organism evidence="1 2">
    <name type="scientific">Fibrisoma montanum</name>
    <dbReference type="NCBI Taxonomy" id="2305895"/>
    <lineage>
        <taxon>Bacteria</taxon>
        <taxon>Pseudomonadati</taxon>
        <taxon>Bacteroidota</taxon>
        <taxon>Cytophagia</taxon>
        <taxon>Cytophagales</taxon>
        <taxon>Spirosomataceae</taxon>
        <taxon>Fibrisoma</taxon>
    </lineage>
</organism>